<proteinExistence type="predicted"/>
<sequence>MVCVRAVDSCKVHSTTSSHPIADRIGAHPNNDNVHIERRANNNERIDGWMVFPKRMCGVEYYLDKGHSSYANGLID</sequence>
<comment type="caution">
    <text evidence="1">The sequence shown here is derived from an EMBL/GenBank/DDBJ whole genome shotgun (WGS) entry which is preliminary data.</text>
</comment>
<protein>
    <submittedName>
        <fullName evidence="1">Uncharacterized protein</fullName>
    </submittedName>
</protein>
<gene>
    <name evidence="1" type="ORF">FWK35_00011591</name>
</gene>
<dbReference type="Proteomes" id="UP000478052">
    <property type="component" value="Unassembled WGS sequence"/>
</dbReference>
<dbReference type="AlphaFoldDB" id="A0A6G0ZRB5"/>
<keyword evidence="2" id="KW-1185">Reference proteome</keyword>
<evidence type="ECO:0000313" key="2">
    <source>
        <dbReference type="Proteomes" id="UP000478052"/>
    </source>
</evidence>
<name>A0A6G0ZRB5_APHCR</name>
<evidence type="ECO:0000313" key="1">
    <source>
        <dbReference type="EMBL" id="KAF0773521.1"/>
    </source>
</evidence>
<accession>A0A6G0ZRB5</accession>
<organism evidence="1 2">
    <name type="scientific">Aphis craccivora</name>
    <name type="common">Cowpea aphid</name>
    <dbReference type="NCBI Taxonomy" id="307492"/>
    <lineage>
        <taxon>Eukaryota</taxon>
        <taxon>Metazoa</taxon>
        <taxon>Ecdysozoa</taxon>
        <taxon>Arthropoda</taxon>
        <taxon>Hexapoda</taxon>
        <taxon>Insecta</taxon>
        <taxon>Pterygota</taxon>
        <taxon>Neoptera</taxon>
        <taxon>Paraneoptera</taxon>
        <taxon>Hemiptera</taxon>
        <taxon>Sternorrhyncha</taxon>
        <taxon>Aphidomorpha</taxon>
        <taxon>Aphidoidea</taxon>
        <taxon>Aphididae</taxon>
        <taxon>Aphidini</taxon>
        <taxon>Aphis</taxon>
        <taxon>Aphis</taxon>
    </lineage>
</organism>
<reference evidence="1 2" key="1">
    <citation type="submission" date="2019-08" db="EMBL/GenBank/DDBJ databases">
        <title>Whole genome of Aphis craccivora.</title>
        <authorList>
            <person name="Voronova N.V."/>
            <person name="Shulinski R.S."/>
            <person name="Bandarenka Y.V."/>
            <person name="Zhorov D.G."/>
            <person name="Warner D."/>
        </authorList>
    </citation>
    <scope>NUCLEOTIDE SEQUENCE [LARGE SCALE GENOMIC DNA]</scope>
    <source>
        <strain evidence="1">180601</strain>
        <tissue evidence="1">Whole Body</tissue>
    </source>
</reference>
<dbReference type="EMBL" id="VUJU01000052">
    <property type="protein sequence ID" value="KAF0773521.1"/>
    <property type="molecule type" value="Genomic_DNA"/>
</dbReference>